<feature type="domain" description="N-acetyltransferase" evidence="1">
    <location>
        <begin position="1"/>
        <end position="133"/>
    </location>
</feature>
<dbReference type="Pfam" id="PF00583">
    <property type="entry name" value="Acetyltransf_1"/>
    <property type="match status" value="1"/>
</dbReference>
<dbReference type="CDD" id="cd04301">
    <property type="entry name" value="NAT_SF"/>
    <property type="match status" value="1"/>
</dbReference>
<dbReference type="PANTHER" id="PTHR43233:SF1">
    <property type="entry name" value="FAMILY N-ACETYLTRANSFERASE, PUTATIVE (AFU_ORTHOLOGUE AFUA_6G03350)-RELATED"/>
    <property type="match status" value="1"/>
</dbReference>
<keyword evidence="3" id="KW-1185">Reference proteome</keyword>
<proteinExistence type="predicted"/>
<evidence type="ECO:0000313" key="2">
    <source>
        <dbReference type="EMBL" id="KAB2331107.1"/>
    </source>
</evidence>
<evidence type="ECO:0000313" key="3">
    <source>
        <dbReference type="Proteomes" id="UP000481030"/>
    </source>
</evidence>
<dbReference type="GO" id="GO:0016747">
    <property type="term" value="F:acyltransferase activity, transferring groups other than amino-acyl groups"/>
    <property type="evidence" value="ECO:0007669"/>
    <property type="project" value="InterPro"/>
</dbReference>
<dbReference type="OrthoDB" id="9775804at2"/>
<evidence type="ECO:0000259" key="1">
    <source>
        <dbReference type="PROSITE" id="PS51186"/>
    </source>
</evidence>
<organism evidence="2 3">
    <name type="scientific">Cytobacillus depressus</name>
    <dbReference type="NCBI Taxonomy" id="1602942"/>
    <lineage>
        <taxon>Bacteria</taxon>
        <taxon>Bacillati</taxon>
        <taxon>Bacillota</taxon>
        <taxon>Bacilli</taxon>
        <taxon>Bacillales</taxon>
        <taxon>Bacillaceae</taxon>
        <taxon>Cytobacillus</taxon>
    </lineage>
</organism>
<dbReference type="RefSeq" id="WP_151536303.1">
    <property type="nucleotide sequence ID" value="NZ_WBOS01000012.1"/>
</dbReference>
<accession>A0A6L3V317</accession>
<dbReference type="Proteomes" id="UP000481030">
    <property type="component" value="Unassembled WGS sequence"/>
</dbReference>
<gene>
    <name evidence="2" type="ORF">F7731_18675</name>
</gene>
<name>A0A6L3V317_9BACI</name>
<dbReference type="PANTHER" id="PTHR43233">
    <property type="entry name" value="FAMILY N-ACETYLTRANSFERASE, PUTATIVE (AFU_ORTHOLOGUE AFUA_6G03350)-RELATED"/>
    <property type="match status" value="1"/>
</dbReference>
<comment type="caution">
    <text evidence="2">The sequence shown here is derived from an EMBL/GenBank/DDBJ whole genome shotgun (WGS) entry which is preliminary data.</text>
</comment>
<dbReference type="InterPro" id="IPR053144">
    <property type="entry name" value="Acetyltransferase_Butenolide"/>
</dbReference>
<dbReference type="SUPFAM" id="SSF55729">
    <property type="entry name" value="Acyl-CoA N-acyltransferases (Nat)"/>
    <property type="match status" value="1"/>
</dbReference>
<protein>
    <submittedName>
        <fullName evidence="2">GNAT family N-acetyltransferase</fullName>
    </submittedName>
</protein>
<dbReference type="EMBL" id="WBOS01000012">
    <property type="protein sequence ID" value="KAB2331107.1"/>
    <property type="molecule type" value="Genomic_DNA"/>
</dbReference>
<dbReference type="InterPro" id="IPR016181">
    <property type="entry name" value="Acyl_CoA_acyltransferase"/>
</dbReference>
<dbReference type="PROSITE" id="PS51186">
    <property type="entry name" value="GNAT"/>
    <property type="match status" value="1"/>
</dbReference>
<sequence length="133" mass="15237">MSEHLIHYTEEIPNPDQLYLLYNHDGWNDFLKLPKETLHKAMLQSWCVVSAYDGEQLIGTGRIISDGVINGYLCGLIVHPDYRNKGIGKELVRRLVGKGKNANLYVQLFSEEKNASYYEKLGFEIFTVGMKQV</sequence>
<dbReference type="AlphaFoldDB" id="A0A6L3V317"/>
<dbReference type="InterPro" id="IPR000182">
    <property type="entry name" value="GNAT_dom"/>
</dbReference>
<reference evidence="2 3" key="1">
    <citation type="journal article" date="2016" name="Antonie Van Leeuwenhoek">
        <title>Bacillus depressus sp. nov., isolated from soil of a sunflower field.</title>
        <authorList>
            <person name="Wei X."/>
            <person name="Xin D."/>
            <person name="Xin Y."/>
            <person name="Zhang H."/>
            <person name="Wang T."/>
            <person name="Zhang J."/>
        </authorList>
    </citation>
    <scope>NUCLEOTIDE SEQUENCE [LARGE SCALE GENOMIC DNA]</scope>
    <source>
        <strain evidence="2 3">BZ1</strain>
    </source>
</reference>
<keyword evidence="2" id="KW-0808">Transferase</keyword>
<dbReference type="Gene3D" id="3.40.630.30">
    <property type="match status" value="1"/>
</dbReference>